<gene>
    <name evidence="1" type="ORF">ON006_10200</name>
</gene>
<organism evidence="1 2">
    <name type="scientific">Dyadobacter pollutisoli</name>
    <dbReference type="NCBI Taxonomy" id="2910158"/>
    <lineage>
        <taxon>Bacteria</taxon>
        <taxon>Pseudomonadati</taxon>
        <taxon>Bacteroidota</taxon>
        <taxon>Cytophagia</taxon>
        <taxon>Cytophagales</taxon>
        <taxon>Spirosomataceae</taxon>
        <taxon>Dyadobacter</taxon>
    </lineage>
</organism>
<name>A0A9E8SM36_9BACT</name>
<dbReference type="RefSeq" id="WP_244819677.1">
    <property type="nucleotide sequence ID" value="NZ_CP112998.1"/>
</dbReference>
<keyword evidence="2" id="KW-1185">Reference proteome</keyword>
<dbReference type="KEGG" id="dpf:ON006_10200"/>
<dbReference type="Proteomes" id="UP001164653">
    <property type="component" value="Chromosome"/>
</dbReference>
<reference evidence="1" key="1">
    <citation type="submission" date="2022-11" db="EMBL/GenBank/DDBJ databases">
        <title>Dyadobacter pollutisoli sp. nov., isolated from plastic dumped soil.</title>
        <authorList>
            <person name="Kim J.M."/>
            <person name="Kim K.R."/>
            <person name="Lee J.K."/>
            <person name="Hao L."/>
            <person name="Jeon C.O."/>
        </authorList>
    </citation>
    <scope>NUCLEOTIDE SEQUENCE</scope>
    <source>
        <strain evidence="1">U1</strain>
    </source>
</reference>
<protein>
    <submittedName>
        <fullName evidence="1">Uncharacterized protein</fullName>
    </submittedName>
</protein>
<evidence type="ECO:0000313" key="2">
    <source>
        <dbReference type="Proteomes" id="UP001164653"/>
    </source>
</evidence>
<dbReference type="AlphaFoldDB" id="A0A9E8SM36"/>
<proteinExistence type="predicted"/>
<sequence length="367" mass="42768">MKSTKELVQPILVHSPEPGHNLADVLSVAEFIELLKEEEDYYPGEQYNTKLMVTRLRKIFYDQWGWNSELIKGAAGIPMRYQVQIVEDPTEHAKPLRRYEDNEYQPKHRLVTYTDHDRVYGNSRVGQVPFIFKLDHQETVLPDGTYCDVAHVLAGLDAFNHHRPVSPLPDFLLFLKNLAPHVDSNADIVTWLGDIASSSGDFLFYYLRHEKKPLSVDREQHYIDIDAPGSDMLGDIDPYVINKYYHVSATNGMRVTEILEEYYLNTTQETPFRARRCATFCEAVGLEGWDGVKFVNEDSWLRYYAKQLRDNITFQVFSLTEETIKSVWLPLRIYFNGFRDVIKYDLLLRLFLTSLKTLVQQETQLIK</sequence>
<accession>A0A9E8SM36</accession>
<evidence type="ECO:0000313" key="1">
    <source>
        <dbReference type="EMBL" id="WAC14310.1"/>
    </source>
</evidence>
<dbReference type="EMBL" id="CP112998">
    <property type="protein sequence ID" value="WAC14310.1"/>
    <property type="molecule type" value="Genomic_DNA"/>
</dbReference>